<evidence type="ECO:0008006" key="3">
    <source>
        <dbReference type="Google" id="ProtNLM"/>
    </source>
</evidence>
<dbReference type="InterPro" id="IPR045389">
    <property type="entry name" value="DUF6522"/>
</dbReference>
<dbReference type="AlphaFoldDB" id="A0A1I4DT17"/>
<protein>
    <recommendedName>
        <fullName evidence="3">Peptidase propeptide and YPEB domain-containing protein</fullName>
    </recommendedName>
</protein>
<evidence type="ECO:0000313" key="2">
    <source>
        <dbReference type="Proteomes" id="UP000199473"/>
    </source>
</evidence>
<proteinExistence type="predicted"/>
<accession>A0A1I4DT17</accession>
<organism evidence="1 2">
    <name type="scientific">Falsiroseomonas stagni DSM 19981</name>
    <dbReference type="NCBI Taxonomy" id="1123062"/>
    <lineage>
        <taxon>Bacteria</taxon>
        <taxon>Pseudomonadati</taxon>
        <taxon>Pseudomonadota</taxon>
        <taxon>Alphaproteobacteria</taxon>
        <taxon>Acetobacterales</taxon>
        <taxon>Roseomonadaceae</taxon>
        <taxon>Falsiroseomonas</taxon>
    </lineage>
</organism>
<dbReference type="Pfam" id="PF20132">
    <property type="entry name" value="DUF6522"/>
    <property type="match status" value="1"/>
</dbReference>
<dbReference type="Proteomes" id="UP000199473">
    <property type="component" value="Unassembled WGS sequence"/>
</dbReference>
<reference evidence="1 2" key="1">
    <citation type="submission" date="2016-10" db="EMBL/GenBank/DDBJ databases">
        <authorList>
            <person name="de Groot N.N."/>
        </authorList>
    </citation>
    <scope>NUCLEOTIDE SEQUENCE [LARGE SCALE GENOMIC DNA]</scope>
    <source>
        <strain evidence="1 2">DSM 19981</strain>
    </source>
</reference>
<dbReference type="EMBL" id="FOSQ01000012">
    <property type="protein sequence ID" value="SFK96079.1"/>
    <property type="molecule type" value="Genomic_DNA"/>
</dbReference>
<gene>
    <name evidence="1" type="ORF">SAMN02745775_11253</name>
</gene>
<evidence type="ECO:0000313" key="1">
    <source>
        <dbReference type="EMBL" id="SFK96079.1"/>
    </source>
</evidence>
<dbReference type="STRING" id="1123062.SAMN02745775_11253"/>
<sequence>MMVPDRVEIDAAGDAVLAADQAAALLGVALPAFLADLRAGVVFSIVERGEGADAGTLRLTLRRRGTERRLVVDAATGRVIAAEGG</sequence>
<dbReference type="RefSeq" id="WP_092962312.1">
    <property type="nucleotide sequence ID" value="NZ_FOSQ01000012.1"/>
</dbReference>
<name>A0A1I4DT17_9PROT</name>
<keyword evidence="2" id="KW-1185">Reference proteome</keyword>